<evidence type="ECO:0000313" key="2">
    <source>
        <dbReference type="Proteomes" id="UP000595448"/>
    </source>
</evidence>
<dbReference type="Proteomes" id="UP000595448">
    <property type="component" value="Chromosome"/>
</dbReference>
<protein>
    <submittedName>
        <fullName evidence="1">Uncharacterized protein</fullName>
    </submittedName>
</protein>
<gene>
    <name evidence="1" type="ORF">JIP62_07075</name>
</gene>
<reference evidence="1 2" key="1">
    <citation type="submission" date="2021-01" db="EMBL/GenBank/DDBJ databases">
        <title>Brevundimonas vitis sp. nov., an bacterium isolated from grape (Vitis vinifera).</title>
        <authorList>
            <person name="Jiang L."/>
            <person name="Lee J."/>
        </authorList>
    </citation>
    <scope>NUCLEOTIDE SEQUENCE [LARGE SCALE GENOMIC DNA]</scope>
    <source>
        <strain evidence="1 2">GRTSA-9</strain>
    </source>
</reference>
<evidence type="ECO:0000313" key="1">
    <source>
        <dbReference type="EMBL" id="QQQ19841.1"/>
    </source>
</evidence>
<dbReference type="RefSeq" id="WP_201104287.1">
    <property type="nucleotide sequence ID" value="NZ_CP067977.1"/>
</dbReference>
<organism evidence="1 2">
    <name type="scientific">Brevundimonas vitisensis</name>
    <dbReference type="NCBI Taxonomy" id="2800818"/>
    <lineage>
        <taxon>Bacteria</taxon>
        <taxon>Pseudomonadati</taxon>
        <taxon>Pseudomonadota</taxon>
        <taxon>Alphaproteobacteria</taxon>
        <taxon>Caulobacterales</taxon>
        <taxon>Caulobacteraceae</taxon>
        <taxon>Brevundimonas</taxon>
    </lineage>
</organism>
<dbReference type="EMBL" id="CP067977">
    <property type="protein sequence ID" value="QQQ19841.1"/>
    <property type="molecule type" value="Genomic_DNA"/>
</dbReference>
<name>A0ABX7BQJ0_9CAUL</name>
<proteinExistence type="predicted"/>
<accession>A0ABX7BQJ0</accession>
<keyword evidence="2" id="KW-1185">Reference proteome</keyword>
<sequence length="138" mass="14752">MVYPEVVPITVRRNADYGATWVLADGQGYDATGTAINPLDLTGYTAALQVRLYGLAAGDPLIDLGTVTTAIEGIRFVEPTAGQIEMRIDHETHDALPTSPKAGEPARFEYDLVLIAPDGTRSVYATGPFIVHPGVTRP</sequence>